<dbReference type="InterPro" id="IPR003018">
    <property type="entry name" value="GAF"/>
</dbReference>
<keyword evidence="10" id="KW-0675">Receptor</keyword>
<sequence length="747" mass="82912">MVDLTNCDREPIHIPGTIQPHGVLLALTEPDLSIIQVSANTTTLLGLSPQHLLGQPLGVLFTPEQIALIQEGLSSTQIEEQKFHNLTLALGGSGQPFDLIVHRMAGTLILELEASAQSDQALALRVYRMVKQTVIACQRTTSVREFAQTLVTAVRGLTGFDRVMVYQFQADGSGVVIAEEKSETVEAFLDLRYPASDIPRQARELYLRNWVRLIPDVNYQPVALLALDADHAREPLDLSFASLRSVSPIHIEYLKNMGVHASMSISLVRHNQLWGLIACHHEHGPVYLPYDIRAACEFLGHMVSLQIGDKEATEDTAYRLALQEVQSALVQHMSVANDVLDGLTRFQPNLSDFITAGGTAVCMDGRCVTLGTTPPQALILQLVDWLHQEMEDTIFATNALPSVYPPITPFMTIASGLLAVRLVRARPNYLLWFRPEVVQTVNWGGNPAKPVEVVAGSDLLSPRKSFEVWKQTVTNTSLPWHDCELAAARDLRRAIIDLVLYKVDELARLNEELTRSNVELDSFAYVASHDLKEPLRGLHNYAHFLIEDYGEQLDASGTEKLETLVRLTQRMENLIDSLLHYSRVGRAELTRVAVDLNAELADVLHLLEPRLREDGVAIRVTRTLPTIQADPARVREVFANLIANALKYNDKSQKLIEIGYDLIAAGDGSKTFAFYVSDNGIGIAEEHHDTIFRIFKRLHGRDAYGGGVGAGLTIVKKIIERHGGTIWLTSQLNQGTTFWFTFGASTL</sequence>
<keyword evidence="5" id="KW-0597">Phosphoprotein</keyword>
<comment type="caution">
    <text evidence="13">The sequence shown here is derived from an EMBL/GenBank/DDBJ whole genome shotgun (WGS) entry which is preliminary data.</text>
</comment>
<dbReference type="GO" id="GO:0006355">
    <property type="term" value="P:regulation of DNA-templated transcription"/>
    <property type="evidence" value="ECO:0007669"/>
    <property type="project" value="InterPro"/>
</dbReference>
<dbReference type="InterPro" id="IPR003661">
    <property type="entry name" value="HisK_dim/P_dom"/>
</dbReference>
<dbReference type="GO" id="GO:0007234">
    <property type="term" value="P:osmosensory signaling via phosphorelay pathway"/>
    <property type="evidence" value="ECO:0007669"/>
    <property type="project" value="TreeGrafter"/>
</dbReference>
<dbReference type="GO" id="GO:0000156">
    <property type="term" value="F:phosphorelay response regulator activity"/>
    <property type="evidence" value="ECO:0007669"/>
    <property type="project" value="TreeGrafter"/>
</dbReference>
<dbReference type="PROSITE" id="PS50109">
    <property type="entry name" value="HIS_KIN"/>
    <property type="match status" value="1"/>
</dbReference>
<dbReference type="Proteomes" id="UP000220527">
    <property type="component" value="Unassembled WGS sequence"/>
</dbReference>
<name>A0A2A6RKE6_9CHLR</name>
<gene>
    <name evidence="13" type="ORF">CJ255_08395</name>
</gene>
<evidence type="ECO:0000256" key="7">
    <source>
        <dbReference type="ARBA" id="ARBA00022679"/>
    </source>
</evidence>
<evidence type="ECO:0000256" key="5">
    <source>
        <dbReference type="ARBA" id="ARBA00022553"/>
    </source>
</evidence>
<keyword evidence="9" id="KW-0157">Chromophore</keyword>
<evidence type="ECO:0000313" key="14">
    <source>
        <dbReference type="Proteomes" id="UP000220527"/>
    </source>
</evidence>
<evidence type="ECO:0000256" key="1">
    <source>
        <dbReference type="ARBA" id="ARBA00000085"/>
    </source>
</evidence>
<comment type="similarity">
    <text evidence="2">In the N-terminal section; belongs to the phytochrome family.</text>
</comment>
<dbReference type="Pfam" id="PF08446">
    <property type="entry name" value="PAS_2"/>
    <property type="match status" value="1"/>
</dbReference>
<dbReference type="InterPro" id="IPR036097">
    <property type="entry name" value="HisK_dim/P_sf"/>
</dbReference>
<protein>
    <recommendedName>
        <fullName evidence="3">histidine kinase</fullName>
        <ecNumber evidence="3">2.7.13.3</ecNumber>
    </recommendedName>
</protein>
<dbReference type="Gene3D" id="1.10.287.130">
    <property type="match status" value="1"/>
</dbReference>
<dbReference type="Pfam" id="PF01590">
    <property type="entry name" value="GAF"/>
    <property type="match status" value="1"/>
</dbReference>
<dbReference type="InterPro" id="IPR029016">
    <property type="entry name" value="GAF-like_dom_sf"/>
</dbReference>
<dbReference type="SMART" id="SM00065">
    <property type="entry name" value="GAF"/>
    <property type="match status" value="1"/>
</dbReference>
<dbReference type="GO" id="GO:0030295">
    <property type="term" value="F:protein kinase activator activity"/>
    <property type="evidence" value="ECO:0007669"/>
    <property type="project" value="TreeGrafter"/>
</dbReference>
<dbReference type="InterPro" id="IPR013654">
    <property type="entry name" value="PAS_2"/>
</dbReference>
<comment type="catalytic activity">
    <reaction evidence="1">
        <text>ATP + protein L-histidine = ADP + protein N-phospho-L-histidine.</text>
        <dbReference type="EC" id="2.7.13.3"/>
    </reaction>
</comment>
<dbReference type="Gene3D" id="3.30.450.40">
    <property type="match status" value="1"/>
</dbReference>
<evidence type="ECO:0000256" key="2">
    <source>
        <dbReference type="ARBA" id="ARBA00006402"/>
    </source>
</evidence>
<dbReference type="InterPro" id="IPR050351">
    <property type="entry name" value="BphY/WalK/GraS-like"/>
</dbReference>
<dbReference type="EC" id="2.7.13.3" evidence="3"/>
<evidence type="ECO:0000256" key="9">
    <source>
        <dbReference type="ARBA" id="ARBA00022991"/>
    </source>
</evidence>
<evidence type="ECO:0000256" key="10">
    <source>
        <dbReference type="ARBA" id="ARBA00023170"/>
    </source>
</evidence>
<dbReference type="Gene3D" id="3.30.450.270">
    <property type="match status" value="1"/>
</dbReference>
<proteinExistence type="inferred from homology"/>
<keyword evidence="7" id="KW-0808">Transferase</keyword>
<keyword evidence="14" id="KW-1185">Reference proteome</keyword>
<dbReference type="PROSITE" id="PS50046">
    <property type="entry name" value="PHYTOCHROME_2"/>
    <property type="match status" value="1"/>
</dbReference>
<dbReference type="SUPFAM" id="SSF55874">
    <property type="entry name" value="ATPase domain of HSP90 chaperone/DNA topoisomerase II/histidine kinase"/>
    <property type="match status" value="1"/>
</dbReference>
<evidence type="ECO:0000256" key="3">
    <source>
        <dbReference type="ARBA" id="ARBA00012438"/>
    </source>
</evidence>
<keyword evidence="8" id="KW-0418">Kinase</keyword>
<dbReference type="Pfam" id="PF00360">
    <property type="entry name" value="PHY"/>
    <property type="match status" value="1"/>
</dbReference>
<dbReference type="AlphaFoldDB" id="A0A2A6RKE6"/>
<dbReference type="SMART" id="SM00388">
    <property type="entry name" value="HisKA"/>
    <property type="match status" value="1"/>
</dbReference>
<dbReference type="GO" id="GO:0009584">
    <property type="term" value="P:detection of visible light"/>
    <property type="evidence" value="ECO:0007669"/>
    <property type="project" value="InterPro"/>
</dbReference>
<dbReference type="SUPFAM" id="SSF55781">
    <property type="entry name" value="GAF domain-like"/>
    <property type="match status" value="2"/>
</dbReference>
<dbReference type="InterPro" id="IPR005467">
    <property type="entry name" value="His_kinase_dom"/>
</dbReference>
<dbReference type="SUPFAM" id="SSF55785">
    <property type="entry name" value="PYP-like sensor domain (PAS domain)"/>
    <property type="match status" value="1"/>
</dbReference>
<feature type="domain" description="Phytochrome chromophore attachment site" evidence="11">
    <location>
        <begin position="142"/>
        <end position="301"/>
    </location>
</feature>
<evidence type="ECO:0000313" key="13">
    <source>
        <dbReference type="EMBL" id="PDW03492.1"/>
    </source>
</evidence>
<dbReference type="Gene3D" id="3.30.565.10">
    <property type="entry name" value="Histidine kinase-like ATPase, C-terminal domain"/>
    <property type="match status" value="1"/>
</dbReference>
<evidence type="ECO:0000256" key="4">
    <source>
        <dbReference type="ARBA" id="ARBA00022543"/>
    </source>
</evidence>
<dbReference type="InterPro" id="IPR036890">
    <property type="entry name" value="HATPase_C_sf"/>
</dbReference>
<keyword evidence="4" id="KW-0600">Photoreceptor protein</keyword>
<dbReference type="OrthoDB" id="9766459at2"/>
<dbReference type="InterPro" id="IPR001294">
    <property type="entry name" value="Phytochrome"/>
</dbReference>
<keyword evidence="6" id="KW-0716">Sensory transduction</keyword>
<dbReference type="Pfam" id="PF02518">
    <property type="entry name" value="HATPase_c"/>
    <property type="match status" value="1"/>
</dbReference>
<dbReference type="EMBL" id="NQWI01000028">
    <property type="protein sequence ID" value="PDW03492.1"/>
    <property type="molecule type" value="Genomic_DNA"/>
</dbReference>
<dbReference type="InterPro" id="IPR035965">
    <property type="entry name" value="PAS-like_dom_sf"/>
</dbReference>
<evidence type="ECO:0000259" key="11">
    <source>
        <dbReference type="PROSITE" id="PS50046"/>
    </source>
</evidence>
<dbReference type="PANTHER" id="PTHR42878:SF15">
    <property type="entry name" value="BACTERIOPHYTOCHROME"/>
    <property type="match status" value="1"/>
</dbReference>
<dbReference type="FunFam" id="3.30.565.10:FF:000006">
    <property type="entry name" value="Sensor histidine kinase WalK"/>
    <property type="match status" value="1"/>
</dbReference>
<dbReference type="GO" id="GO:0009881">
    <property type="term" value="F:photoreceptor activity"/>
    <property type="evidence" value="ECO:0007669"/>
    <property type="project" value="UniProtKB-KW"/>
</dbReference>
<reference evidence="14" key="1">
    <citation type="submission" date="2017-08" db="EMBL/GenBank/DDBJ databases">
        <authorList>
            <person name="Grouzdev D.S."/>
            <person name="Gaisin V.A."/>
            <person name="Rysina M.S."/>
            <person name="Gorlenko V.M."/>
        </authorList>
    </citation>
    <scope>NUCLEOTIDE SEQUENCE [LARGE SCALE GENOMIC DNA]</scope>
    <source>
        <strain evidence="14">Kir15-3F</strain>
    </source>
</reference>
<dbReference type="InterPro" id="IPR016132">
    <property type="entry name" value="Phyto_chromo_attachment"/>
</dbReference>
<evidence type="ECO:0000259" key="12">
    <source>
        <dbReference type="PROSITE" id="PS50109"/>
    </source>
</evidence>
<accession>A0A2A6RKE6</accession>
<dbReference type="SUPFAM" id="SSF47384">
    <property type="entry name" value="Homodimeric domain of signal transducing histidine kinase"/>
    <property type="match status" value="1"/>
</dbReference>
<evidence type="ECO:0000256" key="8">
    <source>
        <dbReference type="ARBA" id="ARBA00022777"/>
    </source>
</evidence>
<dbReference type="SMART" id="SM00387">
    <property type="entry name" value="HATPase_c"/>
    <property type="match status" value="1"/>
</dbReference>
<dbReference type="Gene3D" id="3.30.450.20">
    <property type="entry name" value="PAS domain"/>
    <property type="match status" value="1"/>
</dbReference>
<feature type="domain" description="Histidine kinase" evidence="12">
    <location>
        <begin position="526"/>
        <end position="746"/>
    </location>
</feature>
<dbReference type="PRINTS" id="PR01033">
    <property type="entry name" value="PHYTOCHROME"/>
</dbReference>
<dbReference type="CDD" id="cd00082">
    <property type="entry name" value="HisKA"/>
    <property type="match status" value="1"/>
</dbReference>
<dbReference type="Pfam" id="PF00512">
    <property type="entry name" value="HisKA"/>
    <property type="match status" value="1"/>
</dbReference>
<dbReference type="RefSeq" id="WP_097643652.1">
    <property type="nucleotide sequence ID" value="NZ_NQWI01000028.1"/>
</dbReference>
<dbReference type="InterPro" id="IPR003594">
    <property type="entry name" value="HATPase_dom"/>
</dbReference>
<dbReference type="InterPro" id="IPR013515">
    <property type="entry name" value="Phytochrome_cen-reg"/>
</dbReference>
<dbReference type="InterPro" id="IPR043150">
    <property type="entry name" value="Phytochrome_PHY_sf"/>
</dbReference>
<organism evidence="13 14">
    <name type="scientific">Candidatus Viridilinea mediisalina</name>
    <dbReference type="NCBI Taxonomy" id="2024553"/>
    <lineage>
        <taxon>Bacteria</taxon>
        <taxon>Bacillati</taxon>
        <taxon>Chloroflexota</taxon>
        <taxon>Chloroflexia</taxon>
        <taxon>Chloroflexales</taxon>
        <taxon>Chloroflexineae</taxon>
        <taxon>Oscillochloridaceae</taxon>
        <taxon>Candidatus Viridilinea</taxon>
    </lineage>
</organism>
<dbReference type="GO" id="GO:0000155">
    <property type="term" value="F:phosphorelay sensor kinase activity"/>
    <property type="evidence" value="ECO:0007669"/>
    <property type="project" value="InterPro"/>
</dbReference>
<evidence type="ECO:0000256" key="6">
    <source>
        <dbReference type="ARBA" id="ARBA00022606"/>
    </source>
</evidence>
<dbReference type="PANTHER" id="PTHR42878">
    <property type="entry name" value="TWO-COMPONENT HISTIDINE KINASE"/>
    <property type="match status" value="1"/>
</dbReference>